<evidence type="ECO:0000313" key="1">
    <source>
        <dbReference type="EMBL" id="ANP51896.1"/>
    </source>
</evidence>
<dbReference type="STRING" id="68214.AVL59_22060"/>
<dbReference type="Proteomes" id="UP000092659">
    <property type="component" value="Chromosome"/>
</dbReference>
<reference evidence="1 3" key="1">
    <citation type="submission" date="2016-06" db="EMBL/GenBank/DDBJ databases">
        <title>Complete genome sequence of Streptomyces griseochromogenes ATCC 14511, the Blasticidin S producer.</title>
        <authorList>
            <person name="Wu L."/>
        </authorList>
    </citation>
    <scope>NUCLEOTIDE SEQUENCE [LARGE SCALE GENOMIC DNA]</scope>
    <source>
        <strain evidence="1 3">ATCC 14511</strain>
    </source>
</reference>
<dbReference type="RefSeq" id="WP_067307122.1">
    <property type="nucleotide sequence ID" value="NZ_CP016279.1"/>
</dbReference>
<evidence type="ECO:0000313" key="3">
    <source>
        <dbReference type="Proteomes" id="UP000092659"/>
    </source>
</evidence>
<name>A0A1B1AZ99_9ACTN</name>
<evidence type="ECO:0000313" key="4">
    <source>
        <dbReference type="Proteomes" id="UP001519309"/>
    </source>
</evidence>
<organism evidence="1 3">
    <name type="scientific">Streptomyces griseochromogenes</name>
    <dbReference type="NCBI Taxonomy" id="68214"/>
    <lineage>
        <taxon>Bacteria</taxon>
        <taxon>Bacillati</taxon>
        <taxon>Actinomycetota</taxon>
        <taxon>Actinomycetes</taxon>
        <taxon>Kitasatosporales</taxon>
        <taxon>Streptomycetaceae</taxon>
        <taxon>Streptomyces</taxon>
    </lineage>
</organism>
<dbReference type="AlphaFoldDB" id="A0A1B1AZ99"/>
<dbReference type="EMBL" id="JAGGLP010000045">
    <property type="protein sequence ID" value="MBP2056375.1"/>
    <property type="molecule type" value="Genomic_DNA"/>
</dbReference>
<evidence type="ECO:0000313" key="2">
    <source>
        <dbReference type="EMBL" id="MBP2056375.1"/>
    </source>
</evidence>
<reference evidence="2 4" key="2">
    <citation type="submission" date="2021-03" db="EMBL/GenBank/DDBJ databases">
        <title>Genomic Encyclopedia of Type Strains, Phase IV (KMG-IV): sequencing the most valuable type-strain genomes for metagenomic binning, comparative biology and taxonomic classification.</title>
        <authorList>
            <person name="Goeker M."/>
        </authorList>
    </citation>
    <scope>NUCLEOTIDE SEQUENCE [LARGE SCALE GENOMIC DNA]</scope>
    <source>
        <strain evidence="2 4">DSM 40499</strain>
    </source>
</reference>
<sequence>MDPHGPIARRFPLVARFRPVCLPLPTRVRTLAELADRASKQSEPGLASTVFNQAALLASDLDLPDMARSMCHRYADAYLRACPLPAVSAIRGLEPLVNLARLQIRSGQTDEGRQRLLGLYEAVGAGRAAVFEGITVPDDLTGAAEDRREVHAWLWRVVLADGTRTLTTTGRWPEALAHIEQHRGVGTRMLDGRQVAIVAALTAGDTERAAELLNGTAAGDPWEQAVTHCLTVLCRRYANQPFDDCLADLVNVFLCHEAKPGLTVFDTRLGLTVLDAVESAQHPGARPVAEDLVWRATEAQNGYAARELLAHRLFTTVVTGRQVQDCSDLVRSCGLGGRVLPEALHRTISAALDSSEVVISRSTGATQPAARHSTETLSGCRCRRFSERPRCCHRLPIA</sequence>
<keyword evidence="4" id="KW-1185">Reference proteome</keyword>
<dbReference type="EMBL" id="CP016279">
    <property type="protein sequence ID" value="ANP51896.1"/>
    <property type="molecule type" value="Genomic_DNA"/>
</dbReference>
<accession>A0A1B1AZ99</accession>
<dbReference type="KEGG" id="sgs:AVL59_22060"/>
<protein>
    <submittedName>
        <fullName evidence="1">Uncharacterized protein</fullName>
    </submittedName>
</protein>
<dbReference type="Proteomes" id="UP001519309">
    <property type="component" value="Unassembled WGS sequence"/>
</dbReference>
<gene>
    <name evidence="1" type="ORF">AVL59_22060</name>
    <name evidence="2" type="ORF">J2Z21_009393</name>
</gene>
<proteinExistence type="predicted"/>